<dbReference type="RefSeq" id="WP_033062102.1">
    <property type="nucleotide sequence ID" value="NZ_AZQQ01000110.1"/>
</dbReference>
<evidence type="ECO:0000259" key="4">
    <source>
        <dbReference type="Pfam" id="PF16113"/>
    </source>
</evidence>
<proteinExistence type="predicted"/>
<gene>
    <name evidence="5" type="ORF">V466_30855</name>
</gene>
<accession>A0A059KSX4</accession>
<sequence>MSEQQAPVLASVRNRVGHLTLNRPGALNTLDLPMVTLLCRHLWVWEQDPEIVAVTIRGAGEKAFCAGGDIRMLYDSHKAGDDLHEVFLEEEYALDEYLHRYPKPVLALLDGYVLGGGMGLAQAASLRVITERTRMGMPEVGIGFFPDVGGSYFLPRLPGELGIYLGVTGCQIRAADALYANLADYCLPSEQLAELDAALDQLNWTGAPEEDLQDLLASMATERIAGSELKAYRQVIDEYFSLPDVPAIRTALLREQRPELRDWAEQTAKLLDSRSPLAMAVTLELLRRGRYLSLADCFALELHLDYQWFDKGDLMEGVRALIIDKDKTPRWNPPTLAELAPPRVQSFFSGFRPASANPLRTA</sequence>
<evidence type="ECO:0000313" key="6">
    <source>
        <dbReference type="Proteomes" id="UP000026739"/>
    </source>
</evidence>
<dbReference type="SUPFAM" id="SSF52096">
    <property type="entry name" value="ClpP/crotonase"/>
    <property type="match status" value="1"/>
</dbReference>
<comment type="caution">
    <text evidence="5">The sequence shown here is derived from an EMBL/GenBank/DDBJ whole genome shotgun (WGS) entry which is preliminary data.</text>
</comment>
<feature type="domain" description="Enoyl-CoA hydratase/isomerase" evidence="4">
    <location>
        <begin position="16"/>
        <end position="348"/>
    </location>
</feature>
<dbReference type="AlphaFoldDB" id="A0A059KSX4"/>
<dbReference type="InterPro" id="IPR032259">
    <property type="entry name" value="HIBYL-CoA-H"/>
</dbReference>
<dbReference type="InterPro" id="IPR029045">
    <property type="entry name" value="ClpP/crotonase-like_dom_sf"/>
</dbReference>
<evidence type="ECO:0000256" key="2">
    <source>
        <dbReference type="ARBA" id="ARBA00011915"/>
    </source>
</evidence>
<evidence type="ECO:0000313" key="5">
    <source>
        <dbReference type="EMBL" id="KDD65183.1"/>
    </source>
</evidence>
<protein>
    <recommendedName>
        <fullName evidence="2">3-hydroxyisobutyryl-CoA hydrolase</fullName>
        <ecNumber evidence="2">3.1.2.4</ecNumber>
    </recommendedName>
</protein>
<dbReference type="EC" id="3.1.2.4" evidence="2"/>
<dbReference type="CDD" id="cd06558">
    <property type="entry name" value="crotonase-like"/>
    <property type="match status" value="1"/>
</dbReference>
<dbReference type="GO" id="GO:0006574">
    <property type="term" value="P:L-valine catabolic process"/>
    <property type="evidence" value="ECO:0007669"/>
    <property type="project" value="TreeGrafter"/>
</dbReference>
<comment type="catalytic activity">
    <reaction evidence="1">
        <text>3-hydroxy-2-methylpropanoyl-CoA + H2O = 3-hydroxy-2-methylpropanoate + CoA + H(+)</text>
        <dbReference type="Rhea" id="RHEA:20888"/>
        <dbReference type="ChEBI" id="CHEBI:11805"/>
        <dbReference type="ChEBI" id="CHEBI:15377"/>
        <dbReference type="ChEBI" id="CHEBI:15378"/>
        <dbReference type="ChEBI" id="CHEBI:57287"/>
        <dbReference type="ChEBI" id="CHEBI:57340"/>
        <dbReference type="EC" id="3.1.2.4"/>
    </reaction>
</comment>
<keyword evidence="3" id="KW-0378">Hydrolase</keyword>
<name>A0A059KSX4_9PSED</name>
<dbReference type="GO" id="GO:0005829">
    <property type="term" value="C:cytosol"/>
    <property type="evidence" value="ECO:0007669"/>
    <property type="project" value="TreeGrafter"/>
</dbReference>
<dbReference type="Pfam" id="PF16113">
    <property type="entry name" value="ECH_2"/>
    <property type="match status" value="1"/>
</dbReference>
<dbReference type="eggNOG" id="COG1024">
    <property type="taxonomic scope" value="Bacteria"/>
</dbReference>
<dbReference type="GO" id="GO:0003860">
    <property type="term" value="F:3-hydroxyisobutyryl-CoA hydrolase activity"/>
    <property type="evidence" value="ECO:0007669"/>
    <property type="project" value="UniProtKB-EC"/>
</dbReference>
<evidence type="ECO:0000256" key="3">
    <source>
        <dbReference type="ARBA" id="ARBA00022801"/>
    </source>
</evidence>
<dbReference type="InterPro" id="IPR045004">
    <property type="entry name" value="ECH_dom"/>
</dbReference>
<dbReference type="Gene3D" id="3.90.226.10">
    <property type="entry name" value="2-enoyl-CoA Hydratase, Chain A, domain 1"/>
    <property type="match status" value="1"/>
</dbReference>
<dbReference type="PANTHER" id="PTHR43176:SF3">
    <property type="entry name" value="3-HYDROXYISOBUTYRYL-COA HYDROLASE, MITOCHONDRIAL"/>
    <property type="match status" value="1"/>
</dbReference>
<organism evidence="5 6">
    <name type="scientific">Pseudomonas mandelii PD30</name>
    <dbReference type="NCBI Taxonomy" id="1419583"/>
    <lineage>
        <taxon>Bacteria</taxon>
        <taxon>Pseudomonadati</taxon>
        <taxon>Pseudomonadota</taxon>
        <taxon>Gammaproteobacteria</taxon>
        <taxon>Pseudomonadales</taxon>
        <taxon>Pseudomonadaceae</taxon>
        <taxon>Pseudomonas</taxon>
    </lineage>
</organism>
<dbReference type="EMBL" id="AZQQ01000110">
    <property type="protein sequence ID" value="KDD65183.1"/>
    <property type="molecule type" value="Genomic_DNA"/>
</dbReference>
<dbReference type="Proteomes" id="UP000026739">
    <property type="component" value="Unassembled WGS sequence"/>
</dbReference>
<dbReference type="PANTHER" id="PTHR43176">
    <property type="entry name" value="3-HYDROXYISOBUTYRYL-COA HYDROLASE-RELATED"/>
    <property type="match status" value="1"/>
</dbReference>
<dbReference type="NCBIfam" id="NF004127">
    <property type="entry name" value="PRK05617.1"/>
    <property type="match status" value="1"/>
</dbReference>
<evidence type="ECO:0000256" key="1">
    <source>
        <dbReference type="ARBA" id="ARBA00001709"/>
    </source>
</evidence>
<reference evidence="5 6" key="1">
    <citation type="submission" date="2013-12" db="EMBL/GenBank/DDBJ databases">
        <authorList>
            <person name="Formusa P.A."/>
            <person name="Habash M."/>
            <person name="Lee H."/>
            <person name="Trevors J.T."/>
        </authorList>
    </citation>
    <scope>NUCLEOTIDE SEQUENCE [LARGE SCALE GENOMIC DNA]</scope>
    <source>
        <strain evidence="5 6">PD30</strain>
    </source>
</reference>